<name>A0A3B0ZWS4_9ZZZZ</name>
<protein>
    <submittedName>
        <fullName evidence="3">Dephospho-CoA kinase</fullName>
        <ecNumber evidence="3">2.7.1.24</ecNumber>
    </submittedName>
</protein>
<dbReference type="InterPro" id="IPR027417">
    <property type="entry name" value="P-loop_NTPase"/>
</dbReference>
<dbReference type="GO" id="GO:0005524">
    <property type="term" value="F:ATP binding"/>
    <property type="evidence" value="ECO:0007669"/>
    <property type="project" value="UniProtKB-KW"/>
</dbReference>
<dbReference type="GO" id="GO:0015937">
    <property type="term" value="P:coenzyme A biosynthetic process"/>
    <property type="evidence" value="ECO:0007669"/>
    <property type="project" value="InterPro"/>
</dbReference>
<keyword evidence="3" id="KW-0808">Transferase</keyword>
<evidence type="ECO:0000313" key="3">
    <source>
        <dbReference type="EMBL" id="VAW91817.1"/>
    </source>
</evidence>
<keyword evidence="2" id="KW-0067">ATP-binding</keyword>
<dbReference type="NCBIfam" id="TIGR00152">
    <property type="entry name" value="dephospho-CoA kinase"/>
    <property type="match status" value="1"/>
</dbReference>
<dbReference type="AlphaFoldDB" id="A0A3B0ZWS4"/>
<dbReference type="EMBL" id="UOFT01000016">
    <property type="protein sequence ID" value="VAW91817.1"/>
    <property type="molecule type" value="Genomic_DNA"/>
</dbReference>
<sequence length="206" mass="23441">MLKIGLTGGIGSGKTTVSDLFYKLDNHENKVAIIDTDIIARQIVEVGKPAYKEIITVFGKDILNTNASINRKALATIIFNNPNLKQQLENITHPQIQAQVNSEISQLNTQYCIIVLPLLFETESDYALDRVLVVDCDTDTQIKRTTQRDQVTEQDVERIIKLQSSQAYRLKHADDVIKNDSNLANLRQQVQNLHEFYLKLAKQYKQ</sequence>
<gene>
    <name evidence="3" type="ORF">MNBD_GAMMA23-137</name>
</gene>
<accession>A0A3B0ZWS4</accession>
<proteinExistence type="inferred from homology"/>
<dbReference type="EC" id="2.7.1.24" evidence="3"/>
<organism evidence="3">
    <name type="scientific">hydrothermal vent metagenome</name>
    <dbReference type="NCBI Taxonomy" id="652676"/>
    <lineage>
        <taxon>unclassified sequences</taxon>
        <taxon>metagenomes</taxon>
        <taxon>ecological metagenomes</taxon>
    </lineage>
</organism>
<keyword evidence="3" id="KW-0418">Kinase</keyword>
<dbReference type="CDD" id="cd02022">
    <property type="entry name" value="DPCK"/>
    <property type="match status" value="1"/>
</dbReference>
<dbReference type="SUPFAM" id="SSF52540">
    <property type="entry name" value="P-loop containing nucleoside triphosphate hydrolases"/>
    <property type="match status" value="1"/>
</dbReference>
<dbReference type="HAMAP" id="MF_00376">
    <property type="entry name" value="Dephospho_CoA_kinase"/>
    <property type="match status" value="1"/>
</dbReference>
<reference evidence="3" key="1">
    <citation type="submission" date="2018-06" db="EMBL/GenBank/DDBJ databases">
        <authorList>
            <person name="Zhirakovskaya E."/>
        </authorList>
    </citation>
    <scope>NUCLEOTIDE SEQUENCE</scope>
</reference>
<dbReference type="GO" id="GO:0004140">
    <property type="term" value="F:dephospho-CoA kinase activity"/>
    <property type="evidence" value="ECO:0007669"/>
    <property type="project" value="UniProtKB-EC"/>
</dbReference>
<dbReference type="PANTHER" id="PTHR10695">
    <property type="entry name" value="DEPHOSPHO-COA KINASE-RELATED"/>
    <property type="match status" value="1"/>
</dbReference>
<dbReference type="Gene3D" id="3.40.50.300">
    <property type="entry name" value="P-loop containing nucleotide triphosphate hydrolases"/>
    <property type="match status" value="1"/>
</dbReference>
<evidence type="ECO:0000256" key="1">
    <source>
        <dbReference type="ARBA" id="ARBA00022741"/>
    </source>
</evidence>
<dbReference type="Pfam" id="PF01121">
    <property type="entry name" value="CoaE"/>
    <property type="match status" value="1"/>
</dbReference>
<dbReference type="InterPro" id="IPR001977">
    <property type="entry name" value="Depp_CoAkinase"/>
</dbReference>
<evidence type="ECO:0000256" key="2">
    <source>
        <dbReference type="ARBA" id="ARBA00022840"/>
    </source>
</evidence>
<dbReference type="PROSITE" id="PS51219">
    <property type="entry name" value="DPCK"/>
    <property type="match status" value="1"/>
</dbReference>
<keyword evidence="1" id="KW-0547">Nucleotide-binding</keyword>
<dbReference type="PANTHER" id="PTHR10695:SF46">
    <property type="entry name" value="BIFUNCTIONAL COENZYME A SYNTHASE-RELATED"/>
    <property type="match status" value="1"/>
</dbReference>